<accession>A0A0K8VT09</accession>
<evidence type="ECO:0000313" key="3">
    <source>
        <dbReference type="EMBL" id="JAI42022.1"/>
    </source>
</evidence>
<dbReference type="PIRSF" id="PIRSF036762">
    <property type="entry name" value="GAA1"/>
    <property type="match status" value="1"/>
</dbReference>
<feature type="transmembrane region" description="Helical" evidence="2">
    <location>
        <begin position="435"/>
        <end position="455"/>
    </location>
</feature>
<keyword evidence="2" id="KW-0472">Membrane</keyword>
<organism evidence="3">
    <name type="scientific">Bactrocera latifrons</name>
    <name type="common">Malaysian fruit fly</name>
    <name type="synonym">Chaetodacus latifrons</name>
    <dbReference type="NCBI Taxonomy" id="174628"/>
    <lineage>
        <taxon>Eukaryota</taxon>
        <taxon>Metazoa</taxon>
        <taxon>Ecdysozoa</taxon>
        <taxon>Arthropoda</taxon>
        <taxon>Hexapoda</taxon>
        <taxon>Insecta</taxon>
        <taxon>Pterygota</taxon>
        <taxon>Neoptera</taxon>
        <taxon>Endopterygota</taxon>
        <taxon>Diptera</taxon>
        <taxon>Brachycera</taxon>
        <taxon>Muscomorpha</taxon>
        <taxon>Tephritoidea</taxon>
        <taxon>Tephritidae</taxon>
        <taxon>Bactrocera</taxon>
        <taxon>Bactrocera</taxon>
    </lineage>
</organism>
<feature type="region of interest" description="Disordered" evidence="1">
    <location>
        <begin position="271"/>
        <end position="290"/>
    </location>
</feature>
<keyword evidence="2" id="KW-0812">Transmembrane</keyword>
<feature type="transmembrane region" description="Helical" evidence="2">
    <location>
        <begin position="556"/>
        <end position="575"/>
    </location>
</feature>
<reference evidence="3" key="1">
    <citation type="submission" date="2015-06" db="EMBL/GenBank/DDBJ databases">
        <authorList>
            <person name="Hoefler B.C."/>
            <person name="Straight P.D."/>
        </authorList>
    </citation>
    <scope>NUCLEOTIDE SEQUENCE</scope>
</reference>
<dbReference type="PANTHER" id="PTHR13304">
    <property type="entry name" value="GLYCOSYLPHOSPHATIDYLINOSITOL ANCHOR ATTACHMENT 1 PROTEIN"/>
    <property type="match status" value="1"/>
</dbReference>
<feature type="transmembrane region" description="Helical" evidence="2">
    <location>
        <begin position="476"/>
        <end position="494"/>
    </location>
</feature>
<dbReference type="Gene3D" id="3.40.630.10">
    <property type="entry name" value="Zn peptidases"/>
    <property type="match status" value="1"/>
</dbReference>
<feature type="transmembrane region" description="Helical" evidence="2">
    <location>
        <begin position="506"/>
        <end position="535"/>
    </location>
</feature>
<dbReference type="GO" id="GO:0042765">
    <property type="term" value="C:GPI-anchor transamidase complex"/>
    <property type="evidence" value="ECO:0007669"/>
    <property type="project" value="InterPro"/>
</dbReference>
<evidence type="ECO:0000256" key="2">
    <source>
        <dbReference type="SAM" id="Phobius"/>
    </source>
</evidence>
<evidence type="ECO:0000256" key="1">
    <source>
        <dbReference type="SAM" id="MobiDB-lite"/>
    </source>
</evidence>
<dbReference type="AlphaFoldDB" id="A0A0K8VT09"/>
<keyword evidence="2" id="KW-1133">Transmembrane helix</keyword>
<dbReference type="GO" id="GO:0016255">
    <property type="term" value="P:attachment of GPI anchor to protein"/>
    <property type="evidence" value="ECO:0007669"/>
    <property type="project" value="TreeGrafter"/>
</dbReference>
<name>A0A0K8VT09_BACLA</name>
<gene>
    <name evidence="3" type="primary">Gpaa1_1</name>
    <name evidence="3" type="ORF">c0_g1_i2</name>
</gene>
<sequence>MGLLSDPSLTPRGKFGRTLAKHSGKISLFFYIAGLAWFVCLSHPEFSHGTYLSENALSPGLVDPEIGQDSVRLAQTLYEELQRERTDHKSTTPHAWIAAKMHQIGLETHVHNFTLHYPFSTGKEYHGKNVYGILRAPRISSTEGVVYTAPYRAVNSVHTDITASVPMLLAFADFARKKNYWAKDLVFLVTEQEQLGMHAWLEAYHEGGIKDSPILRCGNLPARAGALQAALNLEIQDLDIDYIDVKIEGLNGQLPNLDMFNLVQRLTSRSGLSSGYKHTPRKKRRSNRDSLEDNLRHMVEMLKSQATGVPNGNHGLFHRYRIESLTLEAVKRTTNTNNSNRYGTALSLLKTVEGISRSLNNLLERFHQSYFFYILVQNDRFVSIGDYMPCLIALASPMFIKAFLLWLTTTSADDSTSEEEDTTTHEERLPIHLPYISVLLYMVTALLLGFFCNALPYSQHVRDYFNSMGVSTQWSVGVILAVQVLIGILLPLFYTLPEAGLELLHIGVLIFTGVALIVTGLLNFALGFILAAIISPVTILLQNEHNNGLRQKLTRIYTFVLNPMIVIYLLVLWLILFEFPELALKDMAVRAISASLDAITYGLMDSIVRENIKMAHVNLFNLYLILTDLWQLAIYGDCCYLFPIVDIVLDFGFGPKELCCDA</sequence>
<proteinExistence type="predicted"/>
<dbReference type="PANTHER" id="PTHR13304:SF0">
    <property type="entry name" value="GLYCOSYLPHOSPHATIDYLINOSITOL ANCHOR ATTACHMENT 1 PROTEIN"/>
    <property type="match status" value="1"/>
</dbReference>
<protein>
    <submittedName>
        <fullName evidence="3">Glycosylphosphatidylinositol anchor attachment 1 protein</fullName>
    </submittedName>
</protein>
<dbReference type="OrthoDB" id="445301at2759"/>
<dbReference type="Pfam" id="PF04114">
    <property type="entry name" value="Gaa1"/>
    <property type="match status" value="1"/>
</dbReference>
<dbReference type="EMBL" id="GDHF01010292">
    <property type="protein sequence ID" value="JAI42022.1"/>
    <property type="molecule type" value="Transcribed_RNA"/>
</dbReference>
<dbReference type="InterPro" id="IPR007246">
    <property type="entry name" value="Gaa1"/>
</dbReference>